<reference evidence="1" key="1">
    <citation type="journal article" date="2020" name="Phytopathology">
        <title>Genome Sequence Resources of Colletotrichum truncatum, C. plurivorum, C. musicola, and C. sojae: Four Species Pathogenic to Soybean (Glycine max).</title>
        <authorList>
            <person name="Rogerio F."/>
            <person name="Boufleur T.R."/>
            <person name="Ciampi-Guillardi M."/>
            <person name="Sukno S.A."/>
            <person name="Thon M.R."/>
            <person name="Massola Junior N.S."/>
            <person name="Baroncelli R."/>
        </authorList>
    </citation>
    <scope>NUCLEOTIDE SEQUENCE</scope>
    <source>
        <strain evidence="1">LFN00145</strain>
    </source>
</reference>
<dbReference type="EMBL" id="WIGO01000048">
    <property type="protein sequence ID" value="KAF6834439.1"/>
    <property type="molecule type" value="Genomic_DNA"/>
</dbReference>
<protein>
    <submittedName>
        <fullName evidence="1">Uncharacterized protein</fullName>
    </submittedName>
</protein>
<evidence type="ECO:0000313" key="2">
    <source>
        <dbReference type="Proteomes" id="UP000654918"/>
    </source>
</evidence>
<gene>
    <name evidence="1" type="ORF">CPLU01_04904</name>
</gene>
<dbReference type="AlphaFoldDB" id="A0A8H6NIB1"/>
<accession>A0A8H6NIB1</accession>
<name>A0A8H6NIB1_9PEZI</name>
<proteinExistence type="predicted"/>
<comment type="caution">
    <text evidence="1">The sequence shown here is derived from an EMBL/GenBank/DDBJ whole genome shotgun (WGS) entry which is preliminary data.</text>
</comment>
<evidence type="ECO:0000313" key="1">
    <source>
        <dbReference type="EMBL" id="KAF6834439.1"/>
    </source>
</evidence>
<keyword evidence="2" id="KW-1185">Reference proteome</keyword>
<sequence>MLFLAKYGAIPIVKPWVNSWTKDSVIEDKSDEFQFAWIFGDSELCRKDLTVIAQSWSIDQGGKLHQEHLCACWKDDGCHAGASCSGSPEHSLDWDFVDGKSLTKAGALNAIAKTRKGLVDAELMPYLRLLNQLQDKEHTVGVPDGCIAHLLGTVILGFNRSGLGKVDRLMAASNSYRGSVHDLR</sequence>
<organism evidence="1 2">
    <name type="scientific">Colletotrichum plurivorum</name>
    <dbReference type="NCBI Taxonomy" id="2175906"/>
    <lineage>
        <taxon>Eukaryota</taxon>
        <taxon>Fungi</taxon>
        <taxon>Dikarya</taxon>
        <taxon>Ascomycota</taxon>
        <taxon>Pezizomycotina</taxon>
        <taxon>Sordariomycetes</taxon>
        <taxon>Hypocreomycetidae</taxon>
        <taxon>Glomerellales</taxon>
        <taxon>Glomerellaceae</taxon>
        <taxon>Colletotrichum</taxon>
        <taxon>Colletotrichum orchidearum species complex</taxon>
    </lineage>
</organism>
<dbReference type="Proteomes" id="UP000654918">
    <property type="component" value="Unassembled WGS sequence"/>
</dbReference>